<accession>A0A2G5D4J4</accession>
<keyword evidence="15" id="KW-1185">Reference proteome</keyword>
<dbReference type="PRINTS" id="PR00463">
    <property type="entry name" value="EP450I"/>
</dbReference>
<evidence type="ECO:0000256" key="8">
    <source>
        <dbReference type="ARBA" id="ARBA00023004"/>
    </source>
</evidence>
<sequence length="519" mass="59493">MDAASITTTIILLSCSLFIYLLASLIKFFYTAWWKPIQIQKLLQAQGINGPSYRFFHGNTKDVLNMTKEALKSSLPNSSNDILPRVQPHIHLWTKLYGRTFLSWHGYRAELFVTEPDLIKDVLNNKPGVYMKSSPEKYILNMLGNGLVRTDGKNWFRQRKLANQAFHTENLNNMVPTMVCSVEEMLEKWRDYEGKEIDVLKEFGVLTSDVLSKTAFGSSYLEGQKIFQMLSKLTSFVTSNAFKIDLPVIGKLLSYYQDQEADKVEKEIKESFMEIIRKRKEKKDTGELDDYGSDYLGMLINASEEDDDEKRISIDDMIDECKTFYFAGNETTMVFLTWVMFLLAIHTDWQDKARKEVLELFGEKHPSTKDNNMAKMKTMTMIMNETLRLYPPALSLRRIAPCQVRLGDILVPPYVHIVIPPLVSHCDPQIWGEDVHLFRPDRFAEGVTKAAKNTNAYLPFGMGSRVCVGSNFATIEVKLALSMILQRYAFTLSPSYVHSPFQSITTHPQYGVQIVLHSL</sequence>
<evidence type="ECO:0000256" key="12">
    <source>
        <dbReference type="RuleBase" id="RU000461"/>
    </source>
</evidence>
<dbReference type="OrthoDB" id="1470350at2759"/>
<evidence type="ECO:0000256" key="3">
    <source>
        <dbReference type="ARBA" id="ARBA00022617"/>
    </source>
</evidence>
<feature type="transmembrane region" description="Helical" evidence="13">
    <location>
        <begin position="12"/>
        <end position="34"/>
    </location>
</feature>
<comment type="cofactor">
    <cofactor evidence="11">
        <name>heme</name>
        <dbReference type="ChEBI" id="CHEBI:30413"/>
    </cofactor>
</comment>
<keyword evidence="9 12" id="KW-0503">Monooxygenase</keyword>
<evidence type="ECO:0000256" key="13">
    <source>
        <dbReference type="SAM" id="Phobius"/>
    </source>
</evidence>
<keyword evidence="3 11" id="KW-0349">Heme</keyword>
<dbReference type="InParanoid" id="A0A2G5D4J4"/>
<dbReference type="GO" id="GO:0020037">
    <property type="term" value="F:heme binding"/>
    <property type="evidence" value="ECO:0007669"/>
    <property type="project" value="InterPro"/>
</dbReference>
<dbReference type="GO" id="GO:0005506">
    <property type="term" value="F:iron ion binding"/>
    <property type="evidence" value="ECO:0007669"/>
    <property type="project" value="InterPro"/>
</dbReference>
<dbReference type="GO" id="GO:0016705">
    <property type="term" value="F:oxidoreductase activity, acting on paired donors, with incorporation or reduction of molecular oxygen"/>
    <property type="evidence" value="ECO:0007669"/>
    <property type="project" value="InterPro"/>
</dbReference>
<keyword evidence="6 13" id="KW-1133">Transmembrane helix</keyword>
<evidence type="ECO:0000256" key="5">
    <source>
        <dbReference type="ARBA" id="ARBA00022723"/>
    </source>
</evidence>
<evidence type="ECO:0000256" key="2">
    <source>
        <dbReference type="ARBA" id="ARBA00010617"/>
    </source>
</evidence>
<dbReference type="SUPFAM" id="SSF48264">
    <property type="entry name" value="Cytochrome P450"/>
    <property type="match status" value="1"/>
</dbReference>
<evidence type="ECO:0000256" key="6">
    <source>
        <dbReference type="ARBA" id="ARBA00022989"/>
    </source>
</evidence>
<dbReference type="InterPro" id="IPR001128">
    <property type="entry name" value="Cyt_P450"/>
</dbReference>
<dbReference type="Gene3D" id="1.10.630.10">
    <property type="entry name" value="Cytochrome P450"/>
    <property type="match status" value="1"/>
</dbReference>
<proteinExistence type="inferred from homology"/>
<dbReference type="Pfam" id="PF00067">
    <property type="entry name" value="p450"/>
    <property type="match status" value="1"/>
</dbReference>
<gene>
    <name evidence="14" type="ORF">AQUCO_02800046v1</name>
</gene>
<dbReference type="PANTHER" id="PTHR24282">
    <property type="entry name" value="CYTOCHROME P450 FAMILY MEMBER"/>
    <property type="match status" value="1"/>
</dbReference>
<dbReference type="EMBL" id="KZ305045">
    <property type="protein sequence ID" value="PIA38127.1"/>
    <property type="molecule type" value="Genomic_DNA"/>
</dbReference>
<keyword evidence="8 11" id="KW-0408">Iron</keyword>
<dbReference type="InterPro" id="IPR002401">
    <property type="entry name" value="Cyt_P450_E_grp-I"/>
</dbReference>
<dbReference type="AlphaFoldDB" id="A0A2G5D4J4"/>
<evidence type="ECO:0008006" key="16">
    <source>
        <dbReference type="Google" id="ProtNLM"/>
    </source>
</evidence>
<evidence type="ECO:0000256" key="1">
    <source>
        <dbReference type="ARBA" id="ARBA00004370"/>
    </source>
</evidence>
<dbReference type="GO" id="GO:0044550">
    <property type="term" value="P:secondary metabolite biosynthetic process"/>
    <property type="evidence" value="ECO:0007669"/>
    <property type="project" value="UniProtKB-ARBA"/>
</dbReference>
<dbReference type="GO" id="GO:0016020">
    <property type="term" value="C:membrane"/>
    <property type="evidence" value="ECO:0007669"/>
    <property type="project" value="UniProtKB-SubCell"/>
</dbReference>
<evidence type="ECO:0000256" key="11">
    <source>
        <dbReference type="PIRSR" id="PIRSR602401-1"/>
    </source>
</evidence>
<dbReference type="STRING" id="218851.A0A2G5D4J4"/>
<evidence type="ECO:0000256" key="7">
    <source>
        <dbReference type="ARBA" id="ARBA00023002"/>
    </source>
</evidence>
<keyword evidence="4 13" id="KW-0812">Transmembrane</keyword>
<evidence type="ECO:0000256" key="10">
    <source>
        <dbReference type="ARBA" id="ARBA00023136"/>
    </source>
</evidence>
<evidence type="ECO:0000313" key="15">
    <source>
        <dbReference type="Proteomes" id="UP000230069"/>
    </source>
</evidence>
<evidence type="ECO:0000256" key="9">
    <source>
        <dbReference type="ARBA" id="ARBA00023033"/>
    </source>
</evidence>
<dbReference type="InterPro" id="IPR017972">
    <property type="entry name" value="Cyt_P450_CS"/>
</dbReference>
<keyword evidence="10 13" id="KW-0472">Membrane</keyword>
<keyword evidence="7 12" id="KW-0560">Oxidoreductase</keyword>
<organism evidence="14 15">
    <name type="scientific">Aquilegia coerulea</name>
    <name type="common">Rocky mountain columbine</name>
    <dbReference type="NCBI Taxonomy" id="218851"/>
    <lineage>
        <taxon>Eukaryota</taxon>
        <taxon>Viridiplantae</taxon>
        <taxon>Streptophyta</taxon>
        <taxon>Embryophyta</taxon>
        <taxon>Tracheophyta</taxon>
        <taxon>Spermatophyta</taxon>
        <taxon>Magnoliopsida</taxon>
        <taxon>Ranunculales</taxon>
        <taxon>Ranunculaceae</taxon>
        <taxon>Thalictroideae</taxon>
        <taxon>Aquilegia</taxon>
    </lineage>
</organism>
<protein>
    <recommendedName>
        <fullName evidence="16">Cytochrome P450</fullName>
    </recommendedName>
</protein>
<dbReference type="InterPro" id="IPR050665">
    <property type="entry name" value="Cytochrome_P450_Monooxygen"/>
</dbReference>
<dbReference type="GO" id="GO:0004497">
    <property type="term" value="F:monooxygenase activity"/>
    <property type="evidence" value="ECO:0007669"/>
    <property type="project" value="UniProtKB-KW"/>
</dbReference>
<name>A0A2G5D4J4_AQUCA</name>
<keyword evidence="5 11" id="KW-0479">Metal-binding</keyword>
<evidence type="ECO:0000313" key="14">
    <source>
        <dbReference type="EMBL" id="PIA38127.1"/>
    </source>
</evidence>
<dbReference type="InterPro" id="IPR036396">
    <property type="entry name" value="Cyt_P450_sf"/>
</dbReference>
<dbReference type="Proteomes" id="UP000230069">
    <property type="component" value="Unassembled WGS sequence"/>
</dbReference>
<dbReference type="PRINTS" id="PR00385">
    <property type="entry name" value="P450"/>
</dbReference>
<comment type="similarity">
    <text evidence="2 12">Belongs to the cytochrome P450 family.</text>
</comment>
<comment type="subcellular location">
    <subcellularLocation>
        <location evidence="1">Membrane</location>
    </subcellularLocation>
</comment>
<feature type="binding site" description="axial binding residue" evidence="11">
    <location>
        <position position="467"/>
    </location>
    <ligand>
        <name>heme</name>
        <dbReference type="ChEBI" id="CHEBI:30413"/>
    </ligand>
    <ligandPart>
        <name>Fe</name>
        <dbReference type="ChEBI" id="CHEBI:18248"/>
    </ligandPart>
</feature>
<dbReference type="PANTHER" id="PTHR24282:SF236">
    <property type="entry name" value="CYTOCHROME P450"/>
    <property type="match status" value="1"/>
</dbReference>
<reference evidence="14 15" key="1">
    <citation type="submission" date="2017-09" db="EMBL/GenBank/DDBJ databases">
        <title>WGS assembly of Aquilegia coerulea Goldsmith.</title>
        <authorList>
            <person name="Hodges S."/>
            <person name="Kramer E."/>
            <person name="Nordborg M."/>
            <person name="Tomkins J."/>
            <person name="Borevitz J."/>
            <person name="Derieg N."/>
            <person name="Yan J."/>
            <person name="Mihaltcheva S."/>
            <person name="Hayes R.D."/>
            <person name="Rokhsar D."/>
        </authorList>
    </citation>
    <scope>NUCLEOTIDE SEQUENCE [LARGE SCALE GENOMIC DNA]</scope>
    <source>
        <strain evidence="15">cv. Goldsmith</strain>
    </source>
</reference>
<dbReference type="PROSITE" id="PS00086">
    <property type="entry name" value="CYTOCHROME_P450"/>
    <property type="match status" value="1"/>
</dbReference>
<evidence type="ECO:0000256" key="4">
    <source>
        <dbReference type="ARBA" id="ARBA00022692"/>
    </source>
</evidence>